<evidence type="ECO:0008006" key="3">
    <source>
        <dbReference type="Google" id="ProtNLM"/>
    </source>
</evidence>
<dbReference type="EMBL" id="WMIB01000002">
    <property type="protein sequence ID" value="MTH52726.1"/>
    <property type="molecule type" value="Genomic_DNA"/>
</dbReference>
<gene>
    <name evidence="1" type="ORF">GKZ89_04835</name>
</gene>
<sequence length="473" mass="50930">MDPISAGLHHRLLQSMPPGNELKLQNGQLVMGRVVELYPSQRALLQIGAHKTLAAVEAPLIKGAEYLFKAVVSGENSIPGLKIIRAHGGGSGANGTAGVAGAGSNVHPQLSGWLLTANIPFTAGDIAAASEWLRSVPEAGQPAGILAAAEAISRKLPLNSRTLSALFEAFKGGRTADDLQELIRLLPDHNPRTAALRQTAEWLLDQSGKREAARVLEAVADASINGSGPNRELALSAAAKLQDPEKALEIMQTLKNTGRHPLFTEEESAWILRQSPEPASAPKELVRLFSMFEKILGPFSETANSGQAKESAFGKLLAQAAEAGGAAGEKADQLLLKLEGRQLLQNEQPGTVSVWHHYPFKNDRILTDVQVHYQLRKNEEGEVDPAFCRLVFYLSLSSLGPVMADVQIQNRIVAASVYSDRDLSPYSSTAGAILKKRFEDLPYRFSGISFKSTEQAKAAPVYPLPGKGFDYRI</sequence>
<organism evidence="1 2">
    <name type="scientific">Metabacillus mangrovi</name>
    <dbReference type="NCBI Taxonomy" id="1491830"/>
    <lineage>
        <taxon>Bacteria</taxon>
        <taxon>Bacillati</taxon>
        <taxon>Bacillota</taxon>
        <taxon>Bacilli</taxon>
        <taxon>Bacillales</taxon>
        <taxon>Bacillaceae</taxon>
        <taxon>Metabacillus</taxon>
    </lineage>
</organism>
<proteinExistence type="predicted"/>
<evidence type="ECO:0000313" key="1">
    <source>
        <dbReference type="EMBL" id="MTH52726.1"/>
    </source>
</evidence>
<name>A0A7X2V445_9BACI</name>
<dbReference type="RefSeq" id="WP_155111261.1">
    <property type="nucleotide sequence ID" value="NZ_WMIB01000002.1"/>
</dbReference>
<comment type="caution">
    <text evidence="1">The sequence shown here is derived from an EMBL/GenBank/DDBJ whole genome shotgun (WGS) entry which is preliminary data.</text>
</comment>
<protein>
    <recommendedName>
        <fullName evidence="3">Flagellar hook-length control protein-like C-terminal domain-containing protein</fullName>
    </recommendedName>
</protein>
<dbReference type="AlphaFoldDB" id="A0A7X2V445"/>
<keyword evidence="2" id="KW-1185">Reference proteome</keyword>
<reference evidence="1 2" key="1">
    <citation type="journal article" date="2017" name="Int. J. Syst. Evol. Microbiol.">
        <title>Bacillus mangrovi sp. nov., isolated from a sediment sample from a mangrove forest.</title>
        <authorList>
            <person name="Gupta V."/>
            <person name="Singh P.K."/>
            <person name="Korpole S."/>
            <person name="Tanuku N.R.S."/>
            <person name="Pinnaka A.K."/>
        </authorList>
    </citation>
    <scope>NUCLEOTIDE SEQUENCE [LARGE SCALE GENOMIC DNA]</scope>
    <source>
        <strain evidence="1 2">KCTC 33872</strain>
    </source>
</reference>
<evidence type="ECO:0000313" key="2">
    <source>
        <dbReference type="Proteomes" id="UP000434639"/>
    </source>
</evidence>
<dbReference type="OrthoDB" id="2351076at2"/>
<dbReference type="Proteomes" id="UP000434639">
    <property type="component" value="Unassembled WGS sequence"/>
</dbReference>
<accession>A0A7X2V445</accession>